<keyword evidence="2" id="KW-1185">Reference proteome</keyword>
<dbReference type="InParanoid" id="A0A6J2MS89"/>
<dbReference type="RefSeq" id="XP_028380820.2">
    <property type="nucleotide sequence ID" value="XM_028525019.2"/>
</dbReference>
<organism evidence="2 3">
    <name type="scientific">Phyllostomus discolor</name>
    <name type="common">pale spear-nosed bat</name>
    <dbReference type="NCBI Taxonomy" id="89673"/>
    <lineage>
        <taxon>Eukaryota</taxon>
        <taxon>Metazoa</taxon>
        <taxon>Chordata</taxon>
        <taxon>Craniata</taxon>
        <taxon>Vertebrata</taxon>
        <taxon>Euteleostomi</taxon>
        <taxon>Mammalia</taxon>
        <taxon>Eutheria</taxon>
        <taxon>Laurasiatheria</taxon>
        <taxon>Chiroptera</taxon>
        <taxon>Yangochiroptera</taxon>
        <taxon>Phyllostomidae</taxon>
        <taxon>Phyllostominae</taxon>
        <taxon>Phyllostomus</taxon>
    </lineage>
</organism>
<dbReference type="Proteomes" id="UP000504628">
    <property type="component" value="Chromosome 9"/>
</dbReference>
<dbReference type="AlphaFoldDB" id="A0A6J2MS89"/>
<name>A0A6J2MS89_9CHIR</name>
<feature type="region of interest" description="Disordered" evidence="1">
    <location>
        <begin position="14"/>
        <end position="106"/>
    </location>
</feature>
<proteinExistence type="predicted"/>
<reference evidence="3" key="1">
    <citation type="submission" date="2025-08" db="UniProtKB">
        <authorList>
            <consortium name="RefSeq"/>
        </authorList>
    </citation>
    <scope>IDENTIFICATION</scope>
    <source>
        <tissue evidence="3">Muscle</tissue>
    </source>
</reference>
<sequence length="106" mass="10962">MSKTMPTCLVFPALLPDSPRADVPGPGGRAGVEERTAPEEGEAVPREQQAENPEKVQRELPAGPRAAPGEETTQAAVGAAKRLPPSPTRGAGPTQDPWTGCVGNGR</sequence>
<accession>A0A6J2MS89</accession>
<protein>
    <submittedName>
        <fullName evidence="3">Uncharacterized protein LOC114507029</fullName>
    </submittedName>
</protein>
<dbReference type="GeneID" id="114507029"/>
<dbReference type="KEGG" id="pdic:114507029"/>
<evidence type="ECO:0000256" key="1">
    <source>
        <dbReference type="SAM" id="MobiDB-lite"/>
    </source>
</evidence>
<evidence type="ECO:0000313" key="2">
    <source>
        <dbReference type="Proteomes" id="UP000504628"/>
    </source>
</evidence>
<gene>
    <name evidence="3" type="primary">LOC114507029</name>
</gene>
<feature type="compositionally biased region" description="Basic and acidic residues" evidence="1">
    <location>
        <begin position="31"/>
        <end position="58"/>
    </location>
</feature>
<evidence type="ECO:0000313" key="3">
    <source>
        <dbReference type="RefSeq" id="XP_028380820.2"/>
    </source>
</evidence>